<comment type="caution">
    <text evidence="8">The sequence shown here is derived from an EMBL/GenBank/DDBJ whole genome shotgun (WGS) entry which is preliminary data.</text>
</comment>
<dbReference type="GO" id="GO:0005886">
    <property type="term" value="C:plasma membrane"/>
    <property type="evidence" value="ECO:0007669"/>
    <property type="project" value="UniProtKB-SubCell"/>
</dbReference>
<dbReference type="EMBL" id="PYGA01000003">
    <property type="protein sequence ID" value="PSK99457.1"/>
    <property type="molecule type" value="Genomic_DNA"/>
</dbReference>
<evidence type="ECO:0000256" key="2">
    <source>
        <dbReference type="ARBA" id="ARBA00007165"/>
    </source>
</evidence>
<feature type="transmembrane region" description="Helical" evidence="6">
    <location>
        <begin position="300"/>
        <end position="317"/>
    </location>
</feature>
<proteinExistence type="inferred from homology"/>
<evidence type="ECO:0000256" key="3">
    <source>
        <dbReference type="ARBA" id="ARBA00022692"/>
    </source>
</evidence>
<feature type="region of interest" description="Disordered" evidence="7">
    <location>
        <begin position="324"/>
        <end position="366"/>
    </location>
</feature>
<protein>
    <recommendedName>
        <fullName evidence="6">SURF1-like protein</fullName>
    </recommendedName>
</protein>
<dbReference type="Pfam" id="PF02104">
    <property type="entry name" value="SURF1"/>
    <property type="match status" value="1"/>
</dbReference>
<sequence length="366" mass="38605">MRLTLTRCRRSVTGLACGVCGQGGSAARFGRERWRIPRSSARWQTVPLLTVFGHGLGRRVGGIGWGRVRVVVGSHSLGGVLRVLLSPRMLAFHALVLLVVPSFIMLGQWQFHRWEGKAAAADLAEANLDSAPVPVAELMAPGDDVARADRWKQVTATGRYDTDHELLVRNRDGENGVGLYVLTPLVTADGTGLLVNRGWVPQPPTATSRPDVPPAPTGEVTVTGRAQFSESEANTGIRERGGLPESQIMVIDVGRIAGALDYPVYGGFVELTGQDPESDPAPEMVPVPEVDTGMHLSYAVQWWVFTVVAVVGWVFLVRREIQDAAGGSDSGPDGGSDDGPDGDPSGGAPVSASPVGAAHGSDGGGR</sequence>
<accession>A0A2P8DQF1</accession>
<keyword evidence="6" id="KW-1003">Cell membrane</keyword>
<keyword evidence="5 6" id="KW-0472">Membrane</keyword>
<evidence type="ECO:0000256" key="6">
    <source>
        <dbReference type="RuleBase" id="RU363076"/>
    </source>
</evidence>
<keyword evidence="9" id="KW-1185">Reference proteome</keyword>
<comment type="subcellular location">
    <subcellularLocation>
        <location evidence="6">Cell membrane</location>
        <topology evidence="6">Multi-pass membrane protein</topology>
    </subcellularLocation>
    <subcellularLocation>
        <location evidence="1">Membrane</location>
    </subcellularLocation>
</comment>
<evidence type="ECO:0000313" key="9">
    <source>
        <dbReference type="Proteomes" id="UP000240542"/>
    </source>
</evidence>
<dbReference type="Proteomes" id="UP000240542">
    <property type="component" value="Unassembled WGS sequence"/>
</dbReference>
<evidence type="ECO:0000313" key="8">
    <source>
        <dbReference type="EMBL" id="PSK99457.1"/>
    </source>
</evidence>
<gene>
    <name evidence="8" type="ORF">CLV63_103182</name>
</gene>
<dbReference type="PROSITE" id="PS50895">
    <property type="entry name" value="SURF1"/>
    <property type="match status" value="1"/>
</dbReference>
<evidence type="ECO:0000256" key="4">
    <source>
        <dbReference type="ARBA" id="ARBA00022989"/>
    </source>
</evidence>
<evidence type="ECO:0000256" key="7">
    <source>
        <dbReference type="SAM" id="MobiDB-lite"/>
    </source>
</evidence>
<dbReference type="PANTHER" id="PTHR23427:SF2">
    <property type="entry name" value="SURFEIT LOCUS PROTEIN 1"/>
    <property type="match status" value="1"/>
</dbReference>
<keyword evidence="3 6" id="KW-0812">Transmembrane</keyword>
<evidence type="ECO:0000256" key="5">
    <source>
        <dbReference type="ARBA" id="ARBA00023136"/>
    </source>
</evidence>
<comment type="similarity">
    <text evidence="2 6">Belongs to the SURF1 family.</text>
</comment>
<feature type="transmembrane region" description="Helical" evidence="6">
    <location>
        <begin position="90"/>
        <end position="109"/>
    </location>
</feature>
<dbReference type="PANTHER" id="PTHR23427">
    <property type="entry name" value="SURFEIT LOCUS PROTEIN"/>
    <property type="match status" value="1"/>
</dbReference>
<dbReference type="InterPro" id="IPR002994">
    <property type="entry name" value="Surf1/Shy1"/>
</dbReference>
<dbReference type="AlphaFoldDB" id="A0A2P8DQF1"/>
<name>A0A2P8DQF1_9ACTN</name>
<reference evidence="8 9" key="1">
    <citation type="submission" date="2018-03" db="EMBL/GenBank/DDBJ databases">
        <title>Genomic Encyclopedia of Archaeal and Bacterial Type Strains, Phase II (KMG-II): from individual species to whole genera.</title>
        <authorList>
            <person name="Goeker M."/>
        </authorList>
    </citation>
    <scope>NUCLEOTIDE SEQUENCE [LARGE SCALE GENOMIC DNA]</scope>
    <source>
        <strain evidence="8 9">DSM 45312</strain>
    </source>
</reference>
<evidence type="ECO:0000256" key="1">
    <source>
        <dbReference type="ARBA" id="ARBA00004370"/>
    </source>
</evidence>
<dbReference type="InterPro" id="IPR045214">
    <property type="entry name" value="Surf1/Surf4"/>
</dbReference>
<dbReference type="CDD" id="cd06662">
    <property type="entry name" value="SURF1"/>
    <property type="match status" value="1"/>
</dbReference>
<organism evidence="8 9">
    <name type="scientific">Murinocardiopsis flavida</name>
    <dbReference type="NCBI Taxonomy" id="645275"/>
    <lineage>
        <taxon>Bacteria</taxon>
        <taxon>Bacillati</taxon>
        <taxon>Actinomycetota</taxon>
        <taxon>Actinomycetes</taxon>
        <taxon>Streptosporangiales</taxon>
        <taxon>Nocardiopsidaceae</taxon>
        <taxon>Murinocardiopsis</taxon>
    </lineage>
</organism>
<keyword evidence="4 6" id="KW-1133">Transmembrane helix</keyword>